<evidence type="ECO:0008006" key="3">
    <source>
        <dbReference type="Google" id="ProtNLM"/>
    </source>
</evidence>
<dbReference type="Proteomes" id="UP000237082">
    <property type="component" value="Unassembled WGS sequence"/>
</dbReference>
<name>A0A2S5DIE5_9NEIS</name>
<organism evidence="1 2">
    <name type="scientific">Chromobacterium alticapitis</name>
    <dbReference type="NCBI Taxonomy" id="2073169"/>
    <lineage>
        <taxon>Bacteria</taxon>
        <taxon>Pseudomonadati</taxon>
        <taxon>Pseudomonadota</taxon>
        <taxon>Betaproteobacteria</taxon>
        <taxon>Neisseriales</taxon>
        <taxon>Chromobacteriaceae</taxon>
        <taxon>Chromobacterium</taxon>
    </lineage>
</organism>
<dbReference type="Gene3D" id="3.40.630.30">
    <property type="match status" value="1"/>
</dbReference>
<evidence type="ECO:0000313" key="2">
    <source>
        <dbReference type="Proteomes" id="UP000237082"/>
    </source>
</evidence>
<dbReference type="SUPFAM" id="SSF55729">
    <property type="entry name" value="Acyl-CoA N-acyltransferases (Nat)"/>
    <property type="match status" value="1"/>
</dbReference>
<evidence type="ECO:0000313" key="1">
    <source>
        <dbReference type="EMBL" id="POZ62809.1"/>
    </source>
</evidence>
<sequence>MELASVRGCRRIELTARADHPRAIRLCQTHIFILEGRLRDAERIDGQSHDLFLMAKLLPNLAC</sequence>
<protein>
    <recommendedName>
        <fullName evidence="3">N-acetyltransferase domain-containing protein</fullName>
    </recommendedName>
</protein>
<keyword evidence="2" id="KW-1185">Reference proteome</keyword>
<dbReference type="EMBL" id="PQWB01000023">
    <property type="protein sequence ID" value="POZ62809.1"/>
    <property type="molecule type" value="Genomic_DNA"/>
</dbReference>
<comment type="caution">
    <text evidence="1">The sequence shown here is derived from an EMBL/GenBank/DDBJ whole genome shotgun (WGS) entry which is preliminary data.</text>
</comment>
<dbReference type="InterPro" id="IPR016181">
    <property type="entry name" value="Acyl_CoA_acyltransferase"/>
</dbReference>
<reference evidence="2" key="1">
    <citation type="submission" date="2018-02" db="EMBL/GenBank/DDBJ databases">
        <authorList>
            <person name="O'Hara-Hanley K."/>
            <person name="Soby S."/>
        </authorList>
    </citation>
    <scope>NUCLEOTIDE SEQUENCE [LARGE SCALE GENOMIC DNA]</scope>
    <source>
        <strain evidence="2">MWU14-2602</strain>
    </source>
</reference>
<gene>
    <name evidence="1" type="ORF">C2I19_06555</name>
</gene>
<dbReference type="AlphaFoldDB" id="A0A2S5DIE5"/>
<accession>A0A2S5DIE5</accession>
<proteinExistence type="predicted"/>